<name>A0A4P9X579_9FUNG</name>
<proteinExistence type="predicted"/>
<evidence type="ECO:0000313" key="3">
    <source>
        <dbReference type="Proteomes" id="UP000274922"/>
    </source>
</evidence>
<dbReference type="AlphaFoldDB" id="A0A4P9X579"/>
<organism evidence="2 3">
    <name type="scientific">Caulochytrium protostelioides</name>
    <dbReference type="NCBI Taxonomy" id="1555241"/>
    <lineage>
        <taxon>Eukaryota</taxon>
        <taxon>Fungi</taxon>
        <taxon>Fungi incertae sedis</taxon>
        <taxon>Chytridiomycota</taxon>
        <taxon>Chytridiomycota incertae sedis</taxon>
        <taxon>Chytridiomycetes</taxon>
        <taxon>Caulochytriales</taxon>
        <taxon>Caulochytriaceae</taxon>
        <taxon>Caulochytrium</taxon>
    </lineage>
</organism>
<dbReference type="InterPro" id="IPR018616">
    <property type="entry name" value="GUCD1"/>
</dbReference>
<keyword evidence="3" id="KW-1185">Reference proteome</keyword>
<sequence>AWDCGIAVVSMVLLALGKIDTPLFALAESPDQSVWTIDLATILQRFQVPDFTFFTSYIGINWQYTNDAFYNDALGDDRERVHRLFASAADAGIRVIPMALEASDLRRFLMSGQYAAIVLTDLRYLQCIACARGTGFMARRLFPLVQGWRAGHYILLTDFLPDKGQFIYRDPGSDASLCYVTERVLERARGSVGTDNDVIVVRI</sequence>
<dbReference type="PANTHER" id="PTHR31400:SF1">
    <property type="entry name" value="PROTEIN GUCD1"/>
    <property type="match status" value="1"/>
</dbReference>
<accession>A0A4P9X579</accession>
<dbReference type="Pfam" id="PF09778">
    <property type="entry name" value="Guanylate_cyc_2"/>
    <property type="match status" value="1"/>
</dbReference>
<dbReference type="EMBL" id="ML014227">
    <property type="protein sequence ID" value="RKP00245.1"/>
    <property type="molecule type" value="Genomic_DNA"/>
</dbReference>
<evidence type="ECO:0008006" key="4">
    <source>
        <dbReference type="Google" id="ProtNLM"/>
    </source>
</evidence>
<feature type="non-terminal residue" evidence="2">
    <location>
        <position position="203"/>
    </location>
</feature>
<dbReference type="Proteomes" id="UP000274922">
    <property type="component" value="Unassembled WGS sequence"/>
</dbReference>
<feature type="chain" id="PRO_5020590934" description="Guanylyl cyclase" evidence="1">
    <location>
        <begin position="18"/>
        <end position="203"/>
    </location>
</feature>
<gene>
    <name evidence="2" type="ORF">CXG81DRAFT_3774</name>
</gene>
<dbReference type="PANTHER" id="PTHR31400">
    <property type="entry name" value="GUANYLYL CYCLASE DOMAIN CONTAINING PROTEIN 1 GUCD1"/>
    <property type="match status" value="1"/>
</dbReference>
<feature type="non-terminal residue" evidence="2">
    <location>
        <position position="1"/>
    </location>
</feature>
<protein>
    <recommendedName>
        <fullName evidence="4">Guanylyl cyclase</fullName>
    </recommendedName>
</protein>
<dbReference type="OrthoDB" id="206796at2759"/>
<evidence type="ECO:0000313" key="2">
    <source>
        <dbReference type="EMBL" id="RKP00245.1"/>
    </source>
</evidence>
<reference evidence="3" key="1">
    <citation type="journal article" date="2018" name="Nat. Microbiol.">
        <title>Leveraging single-cell genomics to expand the fungal tree of life.</title>
        <authorList>
            <person name="Ahrendt S.R."/>
            <person name="Quandt C.A."/>
            <person name="Ciobanu D."/>
            <person name="Clum A."/>
            <person name="Salamov A."/>
            <person name="Andreopoulos B."/>
            <person name="Cheng J.F."/>
            <person name="Woyke T."/>
            <person name="Pelin A."/>
            <person name="Henrissat B."/>
            <person name="Reynolds N.K."/>
            <person name="Benny G.L."/>
            <person name="Smith M.E."/>
            <person name="James T.Y."/>
            <person name="Grigoriev I.V."/>
        </authorList>
    </citation>
    <scope>NUCLEOTIDE SEQUENCE [LARGE SCALE GENOMIC DNA]</scope>
    <source>
        <strain evidence="3">ATCC 52028</strain>
    </source>
</reference>
<keyword evidence="1" id="KW-0732">Signal</keyword>
<feature type="signal peptide" evidence="1">
    <location>
        <begin position="1"/>
        <end position="17"/>
    </location>
</feature>
<evidence type="ECO:0000256" key="1">
    <source>
        <dbReference type="SAM" id="SignalP"/>
    </source>
</evidence>